<dbReference type="InterPro" id="IPR007014">
    <property type="entry name" value="FUN14"/>
</dbReference>
<dbReference type="AlphaFoldDB" id="A0AAJ6YV88"/>
<gene>
    <name evidence="8" type="primary">LOC105367907</name>
</gene>
<evidence type="ECO:0000256" key="3">
    <source>
        <dbReference type="ARBA" id="ARBA00022692"/>
    </source>
</evidence>
<comment type="subcellular location">
    <subcellularLocation>
        <location evidence="1">Mitochondrion outer membrane</location>
        <topology evidence="1">Multi-pass membrane protein</topology>
    </subcellularLocation>
</comment>
<dbReference type="PANTHER" id="PTHR21346">
    <property type="entry name" value="FUN14 DOMAIN CONTAINING"/>
    <property type="match status" value="1"/>
</dbReference>
<comment type="similarity">
    <text evidence="2">Belongs to the FUN14 family.</text>
</comment>
<dbReference type="Proteomes" id="UP000695007">
    <property type="component" value="Unplaced"/>
</dbReference>
<dbReference type="GeneID" id="105367907"/>
<reference evidence="8" key="1">
    <citation type="submission" date="2025-08" db="UniProtKB">
        <authorList>
            <consortium name="RefSeq"/>
        </authorList>
    </citation>
    <scope>IDENTIFICATION</scope>
</reference>
<dbReference type="GO" id="GO:0005741">
    <property type="term" value="C:mitochondrial outer membrane"/>
    <property type="evidence" value="ECO:0007669"/>
    <property type="project" value="UniProtKB-SubCell"/>
</dbReference>
<protein>
    <submittedName>
        <fullName evidence="8">FUN14 domain-containing protein 1</fullName>
    </submittedName>
</protein>
<evidence type="ECO:0000313" key="7">
    <source>
        <dbReference type="Proteomes" id="UP000695007"/>
    </source>
</evidence>
<keyword evidence="4 6" id="KW-1133">Transmembrane helix</keyword>
<name>A0AAJ6YV88_9HYME</name>
<dbReference type="GO" id="GO:0000422">
    <property type="term" value="P:autophagy of mitochondrion"/>
    <property type="evidence" value="ECO:0007669"/>
    <property type="project" value="TreeGrafter"/>
</dbReference>
<organism evidence="7 8">
    <name type="scientific">Ceratosolen solmsi marchali</name>
    <dbReference type="NCBI Taxonomy" id="326594"/>
    <lineage>
        <taxon>Eukaryota</taxon>
        <taxon>Metazoa</taxon>
        <taxon>Ecdysozoa</taxon>
        <taxon>Arthropoda</taxon>
        <taxon>Hexapoda</taxon>
        <taxon>Insecta</taxon>
        <taxon>Pterygota</taxon>
        <taxon>Neoptera</taxon>
        <taxon>Endopterygota</taxon>
        <taxon>Hymenoptera</taxon>
        <taxon>Apocrita</taxon>
        <taxon>Proctotrupomorpha</taxon>
        <taxon>Chalcidoidea</taxon>
        <taxon>Agaonidae</taxon>
        <taxon>Agaoninae</taxon>
        <taxon>Ceratosolen</taxon>
    </lineage>
</organism>
<keyword evidence="5 6" id="KW-0472">Membrane</keyword>
<dbReference type="RefSeq" id="XP_011505064.1">
    <property type="nucleotide sequence ID" value="XM_011506762.1"/>
</dbReference>
<feature type="transmembrane region" description="Helical" evidence="6">
    <location>
        <begin position="64"/>
        <end position="85"/>
    </location>
</feature>
<sequence>MNNPISKKSKEDANREASDVTKDAKGIIDKILGDMSKTSATKQIAIGTVSGWTTGFVTMKVGKIAAFAIGGGIIMLQIAATQGYININWDKIQKKADKISDKVEEKLTGEGPKLMDKVERYVDRKLDKAEQALKKGENRTRRWYERFCGSGECKGLCARETPLFLISFAAGVAIGLASAD</sequence>
<accession>A0AAJ6YV88</accession>
<evidence type="ECO:0000256" key="4">
    <source>
        <dbReference type="ARBA" id="ARBA00022989"/>
    </source>
</evidence>
<dbReference type="Pfam" id="PF04930">
    <property type="entry name" value="FUN14"/>
    <property type="match status" value="1"/>
</dbReference>
<dbReference type="PANTHER" id="PTHR21346:SF0">
    <property type="entry name" value="RE45833P"/>
    <property type="match status" value="1"/>
</dbReference>
<dbReference type="KEGG" id="csol:105367907"/>
<proteinExistence type="inferred from homology"/>
<keyword evidence="7" id="KW-1185">Reference proteome</keyword>
<evidence type="ECO:0000256" key="1">
    <source>
        <dbReference type="ARBA" id="ARBA00004374"/>
    </source>
</evidence>
<evidence type="ECO:0000256" key="2">
    <source>
        <dbReference type="ARBA" id="ARBA00009160"/>
    </source>
</evidence>
<evidence type="ECO:0000256" key="6">
    <source>
        <dbReference type="SAM" id="Phobius"/>
    </source>
</evidence>
<evidence type="ECO:0000313" key="8">
    <source>
        <dbReference type="RefSeq" id="XP_011505064.1"/>
    </source>
</evidence>
<evidence type="ECO:0000256" key="5">
    <source>
        <dbReference type="ARBA" id="ARBA00023136"/>
    </source>
</evidence>
<keyword evidence="3 6" id="KW-0812">Transmembrane</keyword>